<dbReference type="InterPro" id="IPR011250">
    <property type="entry name" value="OMP/PagP_B-barrel"/>
</dbReference>
<dbReference type="PANTHER" id="PTHR36920">
    <property type="match status" value="1"/>
</dbReference>
<accession>A0A1B1YUV5</accession>
<evidence type="ECO:0000313" key="2">
    <source>
        <dbReference type="Proteomes" id="UP000092952"/>
    </source>
</evidence>
<evidence type="ECO:0000313" key="1">
    <source>
        <dbReference type="EMBL" id="ANX04650.1"/>
    </source>
</evidence>
<dbReference type="Proteomes" id="UP000092952">
    <property type="component" value="Chromosome"/>
</dbReference>
<dbReference type="InParanoid" id="A0A1B1YUV5"/>
<dbReference type="OrthoDB" id="9807574at2"/>
<dbReference type="RefSeq" id="WP_068805282.1">
    <property type="nucleotide sequence ID" value="NZ_CP014671.1"/>
</dbReference>
<dbReference type="InterPro" id="IPR005618">
    <property type="entry name" value="OMPW"/>
</dbReference>
<dbReference type="AlphaFoldDB" id="A0A1B1YUV5"/>
<evidence type="ECO:0008006" key="3">
    <source>
        <dbReference type="Google" id="ProtNLM"/>
    </source>
</evidence>
<reference evidence="2" key="1">
    <citation type="submission" date="2016-03" db="EMBL/GenBank/DDBJ databases">
        <title>Complete genome sequence of Solimmundus cernigliae, representing a novel lineage of polycyclic aromatic hydrocarbon degraders within the Gammaproteobacteria.</title>
        <authorList>
            <person name="Singleton D.R."/>
            <person name="Dickey A.N."/>
            <person name="Scholl E.H."/>
            <person name="Wright F.A."/>
            <person name="Aitken M.D."/>
        </authorList>
    </citation>
    <scope>NUCLEOTIDE SEQUENCE [LARGE SCALE GENOMIC DNA]</scope>
    <source>
        <strain evidence="2">TR3.2</strain>
    </source>
</reference>
<dbReference type="STRING" id="1810504.PG2T_11070"/>
<keyword evidence="2" id="KW-1185">Reference proteome</keyword>
<organism evidence="1 2">
    <name type="scientific">Immundisolibacter cernigliae</name>
    <dbReference type="NCBI Taxonomy" id="1810504"/>
    <lineage>
        <taxon>Bacteria</taxon>
        <taxon>Pseudomonadati</taxon>
        <taxon>Pseudomonadota</taxon>
        <taxon>Gammaproteobacteria</taxon>
        <taxon>Immundisolibacterales</taxon>
        <taxon>Immundisolibacteraceae</taxon>
        <taxon>Immundisolibacter</taxon>
    </lineage>
</organism>
<dbReference type="GO" id="GO:0055085">
    <property type="term" value="P:transmembrane transport"/>
    <property type="evidence" value="ECO:0007669"/>
    <property type="project" value="TreeGrafter"/>
</dbReference>
<dbReference type="KEGG" id="gbi:PG2T_11070"/>
<dbReference type="EMBL" id="CP014671">
    <property type="protein sequence ID" value="ANX04650.1"/>
    <property type="molecule type" value="Genomic_DNA"/>
</dbReference>
<name>A0A1B1YUV5_9GAMM</name>
<dbReference type="SUPFAM" id="SSF56925">
    <property type="entry name" value="OMPA-like"/>
    <property type="match status" value="1"/>
</dbReference>
<gene>
    <name evidence="1" type="ORF">PG2T_11070</name>
</gene>
<sequence>MTMIHDAGRVAALGLVLAGAGAAQSAAAYEAGDLLIRGRVIAVDPRENSSTVKSSAAGAIPGSGAGLDSNITPELDFTYMLTPAWGLELILASSEHDVSGTGSIAGLGKLFDARTLPPTLTMQYHFNTNGIVRPYAGIGLNYTLFFNEDATSDFKTAMGGKASVELNDSWGLAGNVGVDVAINKDWFVNADVKYIDMDTTATIKTNALGRLKVDVDIDPWVYGIGIGRRF</sequence>
<dbReference type="GO" id="GO:0019867">
    <property type="term" value="C:outer membrane"/>
    <property type="evidence" value="ECO:0007669"/>
    <property type="project" value="InterPro"/>
</dbReference>
<dbReference type="PANTHER" id="PTHR36920:SF1">
    <property type="entry name" value="OUTER MEMBRANE PROTEIN W"/>
    <property type="match status" value="1"/>
</dbReference>
<dbReference type="Pfam" id="PF03922">
    <property type="entry name" value="OmpW"/>
    <property type="match status" value="1"/>
</dbReference>
<protein>
    <recommendedName>
        <fullName evidence="3">OmpW family protein</fullName>
    </recommendedName>
</protein>
<dbReference type="FunCoup" id="A0A1B1YUV5">
    <property type="interactions" value="57"/>
</dbReference>
<dbReference type="Gene3D" id="2.40.160.20">
    <property type="match status" value="1"/>
</dbReference>
<proteinExistence type="predicted"/>